<dbReference type="EMBL" id="FSRU01000001">
    <property type="protein sequence ID" value="SIO10588.1"/>
    <property type="molecule type" value="Genomic_DNA"/>
</dbReference>
<name>A0A1N6GSW3_9BURK</name>
<proteinExistence type="predicted"/>
<keyword evidence="1" id="KW-0472">Membrane</keyword>
<organism evidence="2 3">
    <name type="scientific">Paraburkholderia phenazinium</name>
    <dbReference type="NCBI Taxonomy" id="60549"/>
    <lineage>
        <taxon>Bacteria</taxon>
        <taxon>Pseudomonadati</taxon>
        <taxon>Pseudomonadota</taxon>
        <taxon>Betaproteobacteria</taxon>
        <taxon>Burkholderiales</taxon>
        <taxon>Burkholderiaceae</taxon>
        <taxon>Paraburkholderia</taxon>
    </lineage>
</organism>
<gene>
    <name evidence="2" type="ORF">SAMN05444165_0945</name>
</gene>
<dbReference type="RefSeq" id="WP_074294451.1">
    <property type="nucleotide sequence ID" value="NZ_FSRU01000001.1"/>
</dbReference>
<keyword evidence="1" id="KW-1133">Transmembrane helix</keyword>
<keyword evidence="1" id="KW-0812">Transmembrane</keyword>
<dbReference type="AlphaFoldDB" id="A0A1N6GSW3"/>
<evidence type="ECO:0000313" key="2">
    <source>
        <dbReference type="EMBL" id="SIO10588.1"/>
    </source>
</evidence>
<feature type="transmembrane region" description="Helical" evidence="1">
    <location>
        <begin position="32"/>
        <end position="49"/>
    </location>
</feature>
<dbReference type="OrthoDB" id="9880524at2"/>
<evidence type="ECO:0000256" key="1">
    <source>
        <dbReference type="SAM" id="Phobius"/>
    </source>
</evidence>
<reference evidence="2 3" key="1">
    <citation type="submission" date="2016-11" db="EMBL/GenBank/DDBJ databases">
        <authorList>
            <person name="Jaros S."/>
            <person name="Januszkiewicz K."/>
            <person name="Wedrychowicz H."/>
        </authorList>
    </citation>
    <scope>NUCLEOTIDE SEQUENCE [LARGE SCALE GENOMIC DNA]</scope>
    <source>
        <strain evidence="2 3">GAS95</strain>
    </source>
</reference>
<sequence>MRDARIFVAALLATLFVQVLQPGIDIPYWKDITSAVMATAAVAVLYRVGDYGRRNPREK</sequence>
<protein>
    <submittedName>
        <fullName evidence="2">Uncharacterized protein</fullName>
    </submittedName>
</protein>
<evidence type="ECO:0000313" key="3">
    <source>
        <dbReference type="Proteomes" id="UP000185151"/>
    </source>
</evidence>
<accession>A0A1N6GSW3</accession>
<keyword evidence="3" id="KW-1185">Reference proteome</keyword>
<dbReference type="Proteomes" id="UP000185151">
    <property type="component" value="Unassembled WGS sequence"/>
</dbReference>